<dbReference type="AlphaFoldDB" id="A0A9N9C182"/>
<protein>
    <submittedName>
        <fullName evidence="1">21254_t:CDS:1</fullName>
    </submittedName>
</protein>
<accession>A0A9N9C182</accession>
<evidence type="ECO:0000313" key="1">
    <source>
        <dbReference type="EMBL" id="CAG8587065.1"/>
    </source>
</evidence>
<proteinExistence type="predicted"/>
<evidence type="ECO:0000313" key="2">
    <source>
        <dbReference type="Proteomes" id="UP000789759"/>
    </source>
</evidence>
<name>A0A9N9C182_9GLOM</name>
<organism evidence="1 2">
    <name type="scientific">Cetraspora pellucida</name>
    <dbReference type="NCBI Taxonomy" id="1433469"/>
    <lineage>
        <taxon>Eukaryota</taxon>
        <taxon>Fungi</taxon>
        <taxon>Fungi incertae sedis</taxon>
        <taxon>Mucoromycota</taxon>
        <taxon>Glomeromycotina</taxon>
        <taxon>Glomeromycetes</taxon>
        <taxon>Diversisporales</taxon>
        <taxon>Gigasporaceae</taxon>
        <taxon>Cetraspora</taxon>
    </lineage>
</organism>
<dbReference type="Proteomes" id="UP000789759">
    <property type="component" value="Unassembled WGS sequence"/>
</dbReference>
<comment type="caution">
    <text evidence="1">The sequence shown here is derived from an EMBL/GenBank/DDBJ whole genome shotgun (WGS) entry which is preliminary data.</text>
</comment>
<gene>
    <name evidence="1" type="ORF">CPELLU_LOCUS6363</name>
</gene>
<reference evidence="1" key="1">
    <citation type="submission" date="2021-06" db="EMBL/GenBank/DDBJ databases">
        <authorList>
            <person name="Kallberg Y."/>
            <person name="Tangrot J."/>
            <person name="Rosling A."/>
        </authorList>
    </citation>
    <scope>NUCLEOTIDE SEQUENCE</scope>
    <source>
        <strain evidence="1">FL966</strain>
    </source>
</reference>
<sequence>MKAHLANICPNAPKDMKEYWQESLSNKVIKYKKESETVLDWWFIFDDEDDEIPLVKLTIKLFSIMPSQAGCKRNFSILGWFYGNN</sequence>
<keyword evidence="2" id="KW-1185">Reference proteome</keyword>
<dbReference type="EMBL" id="CAJVQA010003925">
    <property type="protein sequence ID" value="CAG8587065.1"/>
    <property type="molecule type" value="Genomic_DNA"/>
</dbReference>